<dbReference type="Pfam" id="PF04828">
    <property type="entry name" value="GFA"/>
    <property type="match status" value="1"/>
</dbReference>
<evidence type="ECO:0000313" key="7">
    <source>
        <dbReference type="Proteomes" id="UP001497453"/>
    </source>
</evidence>
<accession>A0ABP1DXX4</accession>
<organism evidence="6 7">
    <name type="scientific">Somion occarium</name>
    <dbReference type="NCBI Taxonomy" id="3059160"/>
    <lineage>
        <taxon>Eukaryota</taxon>
        <taxon>Fungi</taxon>
        <taxon>Dikarya</taxon>
        <taxon>Basidiomycota</taxon>
        <taxon>Agaricomycotina</taxon>
        <taxon>Agaricomycetes</taxon>
        <taxon>Polyporales</taxon>
        <taxon>Cerrenaceae</taxon>
        <taxon>Somion</taxon>
    </lineage>
</organism>
<keyword evidence="7" id="KW-1185">Reference proteome</keyword>
<dbReference type="Gene3D" id="3.90.1590.10">
    <property type="entry name" value="glutathione-dependent formaldehyde- activating enzyme (gfa)"/>
    <property type="match status" value="1"/>
</dbReference>
<evidence type="ECO:0000256" key="2">
    <source>
        <dbReference type="ARBA" id="ARBA00022723"/>
    </source>
</evidence>
<keyword evidence="4" id="KW-0456">Lyase</keyword>
<name>A0ABP1DXX4_9APHY</name>
<evidence type="ECO:0000259" key="5">
    <source>
        <dbReference type="PROSITE" id="PS51891"/>
    </source>
</evidence>
<evidence type="ECO:0000256" key="1">
    <source>
        <dbReference type="ARBA" id="ARBA00005495"/>
    </source>
</evidence>
<dbReference type="EMBL" id="OZ037950">
    <property type="protein sequence ID" value="CAL1712631.1"/>
    <property type="molecule type" value="Genomic_DNA"/>
</dbReference>
<evidence type="ECO:0000313" key="6">
    <source>
        <dbReference type="EMBL" id="CAL1712631.1"/>
    </source>
</evidence>
<keyword evidence="3" id="KW-0862">Zinc</keyword>
<proteinExistence type="inferred from homology"/>
<comment type="similarity">
    <text evidence="1">Belongs to the Gfa family.</text>
</comment>
<dbReference type="PANTHER" id="PTHR33337:SF40">
    <property type="entry name" value="CENP-V_GFA DOMAIN-CONTAINING PROTEIN-RELATED"/>
    <property type="match status" value="1"/>
</dbReference>
<evidence type="ECO:0000256" key="4">
    <source>
        <dbReference type="ARBA" id="ARBA00023239"/>
    </source>
</evidence>
<dbReference type="Proteomes" id="UP001497453">
    <property type="component" value="Chromosome 7"/>
</dbReference>
<dbReference type="SUPFAM" id="SSF51316">
    <property type="entry name" value="Mss4-like"/>
    <property type="match status" value="1"/>
</dbReference>
<feature type="domain" description="CENP-V/GFA" evidence="5">
    <location>
        <begin position="3"/>
        <end position="128"/>
    </location>
</feature>
<dbReference type="PANTHER" id="PTHR33337">
    <property type="entry name" value="GFA DOMAIN-CONTAINING PROTEIN"/>
    <property type="match status" value="1"/>
</dbReference>
<dbReference type="InterPro" id="IPR006913">
    <property type="entry name" value="CENP-V/GFA"/>
</dbReference>
<dbReference type="InterPro" id="IPR011057">
    <property type="entry name" value="Mss4-like_sf"/>
</dbReference>
<evidence type="ECO:0000256" key="3">
    <source>
        <dbReference type="ARBA" id="ARBA00022833"/>
    </source>
</evidence>
<keyword evidence="2" id="KW-0479">Metal-binding</keyword>
<dbReference type="PROSITE" id="PS51891">
    <property type="entry name" value="CENP_V_GFA"/>
    <property type="match status" value="1"/>
</dbReference>
<sequence>MIYSGGCFCSEIRYQLDLVSPDEARTSLCHCKNCKRFFGSAFGLTAKVPKNNFTVTKGKTKVHVSDNNGSRLFREFCETCGSGILEYGEQAAPHSRYIAVGTLDEPGALPPKGEFFCKYRETWLPEFPGVFHKQEIQN</sequence>
<protein>
    <recommendedName>
        <fullName evidence="5">CENP-V/GFA domain-containing protein</fullName>
    </recommendedName>
</protein>
<gene>
    <name evidence="6" type="ORF">GFSPODELE1_LOCUS8915</name>
</gene>
<reference evidence="7" key="1">
    <citation type="submission" date="2024-04" db="EMBL/GenBank/DDBJ databases">
        <authorList>
            <person name="Shaw F."/>
            <person name="Minotto A."/>
        </authorList>
    </citation>
    <scope>NUCLEOTIDE SEQUENCE [LARGE SCALE GENOMIC DNA]</scope>
</reference>